<dbReference type="AlphaFoldDB" id="A0A9K3KYT6"/>
<evidence type="ECO:0000313" key="5">
    <source>
        <dbReference type="EMBL" id="KAG7352418.1"/>
    </source>
</evidence>
<protein>
    <submittedName>
        <fullName evidence="5">Protein phosphatase 2C</fullName>
    </submittedName>
</protein>
<keyword evidence="2" id="KW-0904">Protein phosphatase</keyword>
<comment type="caution">
    <text evidence="5">The sequence shown here is derived from an EMBL/GenBank/DDBJ whole genome shotgun (WGS) entry which is preliminary data.</text>
</comment>
<dbReference type="InterPro" id="IPR015655">
    <property type="entry name" value="PP2C"/>
</dbReference>
<dbReference type="PROSITE" id="PS01032">
    <property type="entry name" value="PPM_1"/>
    <property type="match status" value="1"/>
</dbReference>
<feature type="compositionally biased region" description="Polar residues" evidence="3">
    <location>
        <begin position="128"/>
        <end position="143"/>
    </location>
</feature>
<organism evidence="5 6">
    <name type="scientific">Nitzschia inconspicua</name>
    <dbReference type="NCBI Taxonomy" id="303405"/>
    <lineage>
        <taxon>Eukaryota</taxon>
        <taxon>Sar</taxon>
        <taxon>Stramenopiles</taxon>
        <taxon>Ochrophyta</taxon>
        <taxon>Bacillariophyta</taxon>
        <taxon>Bacillariophyceae</taxon>
        <taxon>Bacillariophycidae</taxon>
        <taxon>Bacillariales</taxon>
        <taxon>Bacillariaceae</taxon>
        <taxon>Nitzschia</taxon>
    </lineage>
</organism>
<feature type="compositionally biased region" description="Acidic residues" evidence="3">
    <location>
        <begin position="57"/>
        <end position="68"/>
    </location>
</feature>
<evidence type="ECO:0000256" key="1">
    <source>
        <dbReference type="ARBA" id="ARBA00004170"/>
    </source>
</evidence>
<reference evidence="5" key="1">
    <citation type="journal article" date="2021" name="Sci. Rep.">
        <title>Diploid genomic architecture of Nitzschia inconspicua, an elite biomass production diatom.</title>
        <authorList>
            <person name="Oliver A."/>
            <person name="Podell S."/>
            <person name="Pinowska A."/>
            <person name="Traller J.C."/>
            <person name="Smith S.R."/>
            <person name="McClure R."/>
            <person name="Beliaev A."/>
            <person name="Bohutskyi P."/>
            <person name="Hill E.A."/>
            <person name="Rabines A."/>
            <person name="Zheng H."/>
            <person name="Allen L.Z."/>
            <person name="Kuo A."/>
            <person name="Grigoriev I.V."/>
            <person name="Allen A.E."/>
            <person name="Hazlebeck D."/>
            <person name="Allen E.E."/>
        </authorList>
    </citation>
    <scope>NUCLEOTIDE SEQUENCE</scope>
    <source>
        <strain evidence="5">Hildebrandi</strain>
    </source>
</reference>
<dbReference type="OrthoDB" id="10264738at2759"/>
<dbReference type="InterPro" id="IPR001932">
    <property type="entry name" value="PPM-type_phosphatase-like_dom"/>
</dbReference>
<dbReference type="SMART" id="SM00332">
    <property type="entry name" value="PP2Cc"/>
    <property type="match status" value="1"/>
</dbReference>
<dbReference type="EMBL" id="JAGRRH010000017">
    <property type="protein sequence ID" value="KAG7352418.1"/>
    <property type="molecule type" value="Genomic_DNA"/>
</dbReference>
<dbReference type="CDD" id="cd00143">
    <property type="entry name" value="PP2Cc"/>
    <property type="match status" value="1"/>
</dbReference>
<gene>
    <name evidence="5" type="ORF">IV203_008466</name>
</gene>
<dbReference type="Pfam" id="PF00481">
    <property type="entry name" value="PP2C"/>
    <property type="match status" value="1"/>
</dbReference>
<comment type="subcellular location">
    <subcellularLocation>
        <location evidence="1">Membrane</location>
        <topology evidence="1">Peripheral membrane protein</topology>
    </subcellularLocation>
</comment>
<dbReference type="GO" id="GO:0043169">
    <property type="term" value="F:cation binding"/>
    <property type="evidence" value="ECO:0007669"/>
    <property type="project" value="InterPro"/>
</dbReference>
<name>A0A9K3KYT6_9STRA</name>
<evidence type="ECO:0000256" key="2">
    <source>
        <dbReference type="RuleBase" id="RU003465"/>
    </source>
</evidence>
<feature type="compositionally biased region" description="Basic and acidic residues" evidence="3">
    <location>
        <begin position="29"/>
        <end position="40"/>
    </location>
</feature>
<feature type="region of interest" description="Disordered" evidence="3">
    <location>
        <begin position="1"/>
        <end position="44"/>
    </location>
</feature>
<feature type="domain" description="PPM-type phosphatase" evidence="4">
    <location>
        <begin position="259"/>
        <end position="534"/>
    </location>
</feature>
<keyword evidence="6" id="KW-1185">Reference proteome</keyword>
<proteinExistence type="inferred from homology"/>
<reference evidence="5" key="2">
    <citation type="submission" date="2021-04" db="EMBL/GenBank/DDBJ databases">
        <authorList>
            <person name="Podell S."/>
        </authorList>
    </citation>
    <scope>NUCLEOTIDE SEQUENCE</scope>
    <source>
        <strain evidence="5">Hildebrandi</strain>
    </source>
</reference>
<dbReference type="Proteomes" id="UP000693970">
    <property type="component" value="Unassembled WGS sequence"/>
</dbReference>
<evidence type="ECO:0000313" key="6">
    <source>
        <dbReference type="Proteomes" id="UP000693970"/>
    </source>
</evidence>
<dbReference type="GO" id="GO:0016020">
    <property type="term" value="C:membrane"/>
    <property type="evidence" value="ECO:0007669"/>
    <property type="project" value="UniProtKB-SubCell"/>
</dbReference>
<evidence type="ECO:0000259" key="4">
    <source>
        <dbReference type="PROSITE" id="PS51746"/>
    </source>
</evidence>
<sequence length="554" mass="61307">MNFSSQKVEGSEKYFTASRNGETIFEEDGDKHAQSDDKGHTFRKRRLSLTNLRNFESDGEEHLDDEELNGTVEKESSSPADAETLSVDTEEKGHSFRKRRLSLTHTKHDDEGVDEEGSIPKRRRRNSENSVDTINSNSSNLKSRTAHATELLSHSPPSPSISSTSVPILYQQAAPPQQQPPLLDTFAGNGSVPKWKKRHTRHADEKSLPFPRDIVGTFSCHGVEPIYDSDYQPGADDQEDDDDWVVGSGSFLGDTRLPGSLEESVEKPTMMAKTNQDRGGIAFPYGNCAKTALFAVYDGHGHGGELVSQYALHEVQRLLEKHEDFNTNIEKAFKDTFTRVDSALKDECLIEPLYAGTTACVALLRDKQLVLSNVGDSRSVLAKRKGDSYEAIDLTQDQNPDLPQERERIEGMGGFVSPPPEPGLSARVWLDEKCTQIGLAMARSIGDHAVKPIGVIAEPVVTFHEVQPEDDFVILATDGVWEFISSSEAVKIVSKNLSYGSTKACRALIEAAAARWHDEEGEYRDDITAIIIRLQHLWGGPGPERPAEVRTLKP</sequence>
<dbReference type="GO" id="GO:0004722">
    <property type="term" value="F:protein serine/threonine phosphatase activity"/>
    <property type="evidence" value="ECO:0007669"/>
    <property type="project" value="InterPro"/>
</dbReference>
<comment type="similarity">
    <text evidence="2">Belongs to the PP2C family.</text>
</comment>
<dbReference type="PROSITE" id="PS51746">
    <property type="entry name" value="PPM_2"/>
    <property type="match status" value="1"/>
</dbReference>
<evidence type="ECO:0000256" key="3">
    <source>
        <dbReference type="SAM" id="MobiDB-lite"/>
    </source>
</evidence>
<feature type="region of interest" description="Disordered" evidence="3">
    <location>
        <begin position="56"/>
        <end position="164"/>
    </location>
</feature>
<keyword evidence="2" id="KW-0378">Hydrolase</keyword>
<dbReference type="PANTHER" id="PTHR47992">
    <property type="entry name" value="PROTEIN PHOSPHATASE"/>
    <property type="match status" value="1"/>
</dbReference>
<dbReference type="InterPro" id="IPR000222">
    <property type="entry name" value="PP2C_BS"/>
</dbReference>
<accession>A0A9K3KYT6</accession>